<comment type="similarity">
    <text evidence="2">Belongs to the AB hydrolase superfamily. FUS2 hydrolase family.</text>
</comment>
<feature type="domain" description="AB hydrolase-1" evidence="3">
    <location>
        <begin position="32"/>
        <end position="270"/>
    </location>
</feature>
<organism evidence="4">
    <name type="scientific">anaerobic digester metagenome</name>
    <dbReference type="NCBI Taxonomy" id="1263854"/>
    <lineage>
        <taxon>unclassified sequences</taxon>
        <taxon>metagenomes</taxon>
        <taxon>ecological metagenomes</taxon>
    </lineage>
</organism>
<sequence>MIERQDITFLSQGMRCAGWFYRAEDTGARPCIVLGHGFGGTREMRLDAYAEIFAEAGYHALVFDYRHFGDSEGEPRQLLNIGRQHQDWHAAIDCARAMDGVDPGRIVLWGTSFSGGHVIPVALKQSGIAAVISQVPHLSGISTASAAGPVQSLRLGAAACRDLIRKMLGLSPYYVPLVGQPGSLAAMTAPGAEEGVRRLYPEDYKPNEMVAARIFLSVGLYSPGRLAARLTVPWLVQLASEDLTTPIRPAIKAAMKARQSKLIIYRCDHFDVYVPPRFDQTVEDQITFLRHALT</sequence>
<dbReference type="InterPro" id="IPR050261">
    <property type="entry name" value="FrsA_esterase"/>
</dbReference>
<dbReference type="InterPro" id="IPR029058">
    <property type="entry name" value="AB_hydrolase_fold"/>
</dbReference>
<dbReference type="AlphaFoldDB" id="A0A485LYV0"/>
<dbReference type="EMBL" id="CAADRM010000084">
    <property type="protein sequence ID" value="VFU13826.1"/>
    <property type="molecule type" value="Genomic_DNA"/>
</dbReference>
<accession>A0A485LYV0</accession>
<dbReference type="GO" id="GO:0016788">
    <property type="term" value="F:hydrolase activity, acting on ester bonds"/>
    <property type="evidence" value="ECO:0007669"/>
    <property type="project" value="UniProtKB-ARBA"/>
</dbReference>
<dbReference type="SUPFAM" id="SSF53474">
    <property type="entry name" value="alpha/beta-Hydrolases"/>
    <property type="match status" value="1"/>
</dbReference>
<name>A0A485LYV0_9ZZZZ</name>
<evidence type="ECO:0000256" key="1">
    <source>
        <dbReference type="ARBA" id="ARBA00022801"/>
    </source>
</evidence>
<protein>
    <recommendedName>
        <fullName evidence="3">AB hydrolase-1 domain-containing protein</fullName>
    </recommendedName>
</protein>
<gene>
    <name evidence="4" type="ORF">SCFA_220068</name>
</gene>
<evidence type="ECO:0000259" key="3">
    <source>
        <dbReference type="Pfam" id="PF12697"/>
    </source>
</evidence>
<dbReference type="PANTHER" id="PTHR22946">
    <property type="entry name" value="DIENELACTONE HYDROLASE DOMAIN-CONTAINING PROTEIN-RELATED"/>
    <property type="match status" value="1"/>
</dbReference>
<proteinExistence type="inferred from homology"/>
<dbReference type="PANTHER" id="PTHR22946:SF9">
    <property type="entry name" value="POLYKETIDE TRANSFERASE AF380"/>
    <property type="match status" value="1"/>
</dbReference>
<evidence type="ECO:0000313" key="4">
    <source>
        <dbReference type="EMBL" id="VFU13826.1"/>
    </source>
</evidence>
<dbReference type="Pfam" id="PF12697">
    <property type="entry name" value="Abhydrolase_6"/>
    <property type="match status" value="1"/>
</dbReference>
<keyword evidence="1" id="KW-0378">Hydrolase</keyword>
<dbReference type="Gene3D" id="1.10.10.800">
    <property type="match status" value="1"/>
</dbReference>
<evidence type="ECO:0000256" key="2">
    <source>
        <dbReference type="ARBA" id="ARBA00038115"/>
    </source>
</evidence>
<reference evidence="4" key="1">
    <citation type="submission" date="2019-03" db="EMBL/GenBank/DDBJ databases">
        <authorList>
            <person name="Hao L."/>
        </authorList>
    </citation>
    <scope>NUCLEOTIDE SEQUENCE</scope>
</reference>
<dbReference type="Gene3D" id="3.40.50.1820">
    <property type="entry name" value="alpha/beta hydrolase"/>
    <property type="match status" value="1"/>
</dbReference>
<dbReference type="InterPro" id="IPR000073">
    <property type="entry name" value="AB_hydrolase_1"/>
</dbReference>